<dbReference type="InterPro" id="IPR002656">
    <property type="entry name" value="Acyl_transf_3_dom"/>
</dbReference>
<protein>
    <submittedName>
        <fullName evidence="3">Acyltransferase family protein</fullName>
    </submittedName>
</protein>
<dbReference type="Pfam" id="PF01757">
    <property type="entry name" value="Acyl_transf_3"/>
    <property type="match status" value="1"/>
</dbReference>
<comment type="caution">
    <text evidence="3">The sequence shown here is derived from an EMBL/GenBank/DDBJ whole genome shotgun (WGS) entry which is preliminary data.</text>
</comment>
<feature type="transmembrane region" description="Helical" evidence="1">
    <location>
        <begin position="186"/>
        <end position="207"/>
    </location>
</feature>
<feature type="transmembrane region" description="Helical" evidence="1">
    <location>
        <begin position="69"/>
        <end position="89"/>
    </location>
</feature>
<evidence type="ECO:0000256" key="1">
    <source>
        <dbReference type="SAM" id="Phobius"/>
    </source>
</evidence>
<dbReference type="InterPro" id="IPR052734">
    <property type="entry name" value="Nod_factor_acetyltransferase"/>
</dbReference>
<reference evidence="3 4" key="1">
    <citation type="submission" date="2019-09" db="EMBL/GenBank/DDBJ databases">
        <title>Pimelobacter sp. isolated from Paulinella.</title>
        <authorList>
            <person name="Jeong S.E."/>
        </authorList>
    </citation>
    <scope>NUCLEOTIDE SEQUENCE [LARGE SCALE GENOMIC DNA]</scope>
    <source>
        <strain evidence="3 4">Pch-N</strain>
    </source>
</reference>
<feature type="transmembrane region" description="Helical" evidence="1">
    <location>
        <begin position="41"/>
        <end position="57"/>
    </location>
</feature>
<dbReference type="PANTHER" id="PTHR37312">
    <property type="entry name" value="MEMBRANE-BOUND ACYLTRANSFERASE YKRP-RELATED"/>
    <property type="match status" value="1"/>
</dbReference>
<accession>A0A7J5E0E2</accession>
<feature type="transmembrane region" description="Helical" evidence="1">
    <location>
        <begin position="289"/>
        <end position="309"/>
    </location>
</feature>
<feature type="transmembrane region" description="Helical" evidence="1">
    <location>
        <begin position="12"/>
        <end position="29"/>
    </location>
</feature>
<name>A0A7J5E0E2_NOCSI</name>
<feature type="transmembrane region" description="Helical" evidence="1">
    <location>
        <begin position="109"/>
        <end position="125"/>
    </location>
</feature>
<dbReference type="AlphaFoldDB" id="A0A7J5E0E2"/>
<proteinExistence type="predicted"/>
<keyword evidence="3" id="KW-0012">Acyltransferase</keyword>
<sequence length="363" mass="40071">MPTHRDPWLDNAKMGLIVLVVLGHTWALLPSDGPAGHLYDFVYLWHMPAFVFLSGYLSRGFSYRPDRLWQLVTTLLVPYVLFEGALAWFRLHVGGERLEYLWTDPHFPMWYLLALVVWRLAVPLLRPLGSGAVVLALGICLASGFLDGEWTRWMDLPRILGFLPFFVLGTMLTPERMEWLRGRTPALLGVATFGLIGVLAVNLQHWAGTGYLYYRPFTLMDDTTATALVTRLLVVGVGLAGTFAWLAVVPRVGGWFTRMGAATMIVYLFHGFAVKGLEYGGFREWSADHVGLSLVVGTALGLAIALGLAAPPVRRVLTHVADPFGVAQRKVREAVVLTAVVHEQENGTAPTTEHAAEAVRAGR</sequence>
<dbReference type="GO" id="GO:0016747">
    <property type="term" value="F:acyltransferase activity, transferring groups other than amino-acyl groups"/>
    <property type="evidence" value="ECO:0007669"/>
    <property type="project" value="InterPro"/>
</dbReference>
<keyword evidence="1" id="KW-1133">Transmembrane helix</keyword>
<dbReference type="RefSeq" id="WP_151579169.1">
    <property type="nucleotide sequence ID" value="NZ_WBVM01000001.1"/>
</dbReference>
<gene>
    <name evidence="3" type="ORF">F9L07_07690</name>
</gene>
<feature type="domain" description="Acyltransferase 3" evidence="2">
    <location>
        <begin position="7"/>
        <end position="305"/>
    </location>
</feature>
<keyword evidence="3" id="KW-0808">Transferase</keyword>
<evidence type="ECO:0000313" key="3">
    <source>
        <dbReference type="EMBL" id="KAB2811730.1"/>
    </source>
</evidence>
<feature type="transmembrane region" description="Helical" evidence="1">
    <location>
        <begin position="255"/>
        <end position="277"/>
    </location>
</feature>
<evidence type="ECO:0000259" key="2">
    <source>
        <dbReference type="Pfam" id="PF01757"/>
    </source>
</evidence>
<feature type="transmembrane region" description="Helical" evidence="1">
    <location>
        <begin position="227"/>
        <end position="248"/>
    </location>
</feature>
<dbReference type="Proteomes" id="UP000449906">
    <property type="component" value="Unassembled WGS sequence"/>
</dbReference>
<dbReference type="PANTHER" id="PTHR37312:SF1">
    <property type="entry name" value="MEMBRANE-BOUND ACYLTRANSFERASE YKRP-RELATED"/>
    <property type="match status" value="1"/>
</dbReference>
<feature type="transmembrane region" description="Helical" evidence="1">
    <location>
        <begin position="132"/>
        <end position="150"/>
    </location>
</feature>
<keyword evidence="1" id="KW-0812">Transmembrane</keyword>
<dbReference type="EMBL" id="WBVM01000001">
    <property type="protein sequence ID" value="KAB2811730.1"/>
    <property type="molecule type" value="Genomic_DNA"/>
</dbReference>
<feature type="transmembrane region" description="Helical" evidence="1">
    <location>
        <begin position="156"/>
        <end position="174"/>
    </location>
</feature>
<keyword evidence="1" id="KW-0472">Membrane</keyword>
<organism evidence="3 4">
    <name type="scientific">Nocardioides simplex</name>
    <name type="common">Arthrobacter simplex</name>
    <dbReference type="NCBI Taxonomy" id="2045"/>
    <lineage>
        <taxon>Bacteria</taxon>
        <taxon>Bacillati</taxon>
        <taxon>Actinomycetota</taxon>
        <taxon>Actinomycetes</taxon>
        <taxon>Propionibacteriales</taxon>
        <taxon>Nocardioidaceae</taxon>
        <taxon>Pimelobacter</taxon>
    </lineage>
</organism>
<evidence type="ECO:0000313" key="4">
    <source>
        <dbReference type="Proteomes" id="UP000449906"/>
    </source>
</evidence>